<gene>
    <name evidence="1" type="ORF">JYB87_04895</name>
</gene>
<name>A0ABX7QUR9_9GAMM</name>
<protein>
    <recommendedName>
        <fullName evidence="3">Lipoprotein</fullName>
    </recommendedName>
</protein>
<dbReference type="EMBL" id="CP071503">
    <property type="protein sequence ID" value="QSX34588.1"/>
    <property type="molecule type" value="Genomic_DNA"/>
</dbReference>
<keyword evidence="2" id="KW-1185">Reference proteome</keyword>
<reference evidence="1 2" key="1">
    <citation type="submission" date="2021-03" db="EMBL/GenBank/DDBJ databases">
        <title>Novel species identification of genus Shewanella.</title>
        <authorList>
            <person name="Liu G."/>
            <person name="Zhang Q."/>
        </authorList>
    </citation>
    <scope>NUCLEOTIDE SEQUENCE [LARGE SCALE GENOMIC DNA]</scope>
    <source>
        <strain evidence="1 2">FJAT-51800</strain>
    </source>
</reference>
<accession>A0ABX7QUR9</accession>
<dbReference type="RefSeq" id="WP_207355788.1">
    <property type="nucleotide sequence ID" value="NZ_CP071503.1"/>
</dbReference>
<proteinExistence type="predicted"/>
<organism evidence="1 2">
    <name type="scientific">Shewanella avicenniae</name>
    <dbReference type="NCBI Taxonomy" id="2814294"/>
    <lineage>
        <taxon>Bacteria</taxon>
        <taxon>Pseudomonadati</taxon>
        <taxon>Pseudomonadota</taxon>
        <taxon>Gammaproteobacteria</taxon>
        <taxon>Alteromonadales</taxon>
        <taxon>Shewanellaceae</taxon>
        <taxon>Shewanella</taxon>
    </lineage>
</organism>
<evidence type="ECO:0008006" key="3">
    <source>
        <dbReference type="Google" id="ProtNLM"/>
    </source>
</evidence>
<sequence length="232" mass="25739">MQLMCIGALLCVGGCASQVVYLSDVYVDKALVDDTAIALTEAGLKVDISHVRAPRKLTRPLLIKSPTLFDETYLQQILSALAQHGYPDVEVISMQTGQHFYNGHHVGLYLPEENRPHLPLAMRTENCGDAYATLEFGADGQQFTLERELPNGDLRSLQGKVMLTYEGNVSRAEPHHFELQWSNGQSEFLLERTQIETFFGLRTADIVTLSKPGVLGLPDACQFVTIYDQAPD</sequence>
<evidence type="ECO:0000313" key="1">
    <source>
        <dbReference type="EMBL" id="QSX34588.1"/>
    </source>
</evidence>
<dbReference type="Proteomes" id="UP000662770">
    <property type="component" value="Chromosome"/>
</dbReference>
<evidence type="ECO:0000313" key="2">
    <source>
        <dbReference type="Proteomes" id="UP000662770"/>
    </source>
</evidence>